<evidence type="ECO:0000313" key="2">
    <source>
        <dbReference type="Proteomes" id="UP000887116"/>
    </source>
</evidence>
<organism evidence="1 2">
    <name type="scientific">Trichonephila clavata</name>
    <name type="common">Joro spider</name>
    <name type="synonym">Nephila clavata</name>
    <dbReference type="NCBI Taxonomy" id="2740835"/>
    <lineage>
        <taxon>Eukaryota</taxon>
        <taxon>Metazoa</taxon>
        <taxon>Ecdysozoa</taxon>
        <taxon>Arthropoda</taxon>
        <taxon>Chelicerata</taxon>
        <taxon>Arachnida</taxon>
        <taxon>Araneae</taxon>
        <taxon>Araneomorphae</taxon>
        <taxon>Entelegynae</taxon>
        <taxon>Araneoidea</taxon>
        <taxon>Nephilidae</taxon>
        <taxon>Trichonephila</taxon>
    </lineage>
</organism>
<name>A0A8X6H2K6_TRICU</name>
<gene>
    <name evidence="1" type="ORF">TNCT_136801</name>
</gene>
<evidence type="ECO:0000313" key="1">
    <source>
        <dbReference type="EMBL" id="GFQ65882.1"/>
    </source>
</evidence>
<dbReference type="Proteomes" id="UP000887116">
    <property type="component" value="Unassembled WGS sequence"/>
</dbReference>
<protein>
    <submittedName>
        <fullName evidence="1">Uncharacterized protein</fullName>
    </submittedName>
</protein>
<accession>A0A8X6H2K6</accession>
<keyword evidence="2" id="KW-1185">Reference proteome</keyword>
<reference evidence="1" key="1">
    <citation type="submission" date="2020-07" db="EMBL/GenBank/DDBJ databases">
        <title>Multicomponent nature underlies the extraordinary mechanical properties of spider dragline silk.</title>
        <authorList>
            <person name="Kono N."/>
            <person name="Nakamura H."/>
            <person name="Mori M."/>
            <person name="Yoshida Y."/>
            <person name="Ohtoshi R."/>
            <person name="Malay A.D."/>
            <person name="Moran D.A.P."/>
            <person name="Tomita M."/>
            <person name="Numata K."/>
            <person name="Arakawa K."/>
        </authorList>
    </citation>
    <scope>NUCLEOTIDE SEQUENCE</scope>
</reference>
<proteinExistence type="predicted"/>
<sequence>MKGNYYILQIFVFKTVQETTTKGKNIFEIDEGYVVLSDDAWLMDLASVVGRDDNASCHVARFTMDWYNDNGGEPSGPACPESRLEFYGKPLG</sequence>
<dbReference type="AlphaFoldDB" id="A0A8X6H2K6"/>
<dbReference type="EMBL" id="BMAO01000302">
    <property type="protein sequence ID" value="GFQ65882.1"/>
    <property type="molecule type" value="Genomic_DNA"/>
</dbReference>
<comment type="caution">
    <text evidence="1">The sequence shown here is derived from an EMBL/GenBank/DDBJ whole genome shotgun (WGS) entry which is preliminary data.</text>
</comment>